<evidence type="ECO:0000313" key="2">
    <source>
        <dbReference type="Proteomes" id="UP000494172"/>
    </source>
</evidence>
<reference evidence="1 2" key="1">
    <citation type="submission" date="2019-09" db="EMBL/GenBank/DDBJ databases">
        <authorList>
            <person name="Depoorter E."/>
        </authorList>
    </citation>
    <scope>NUCLEOTIDE SEQUENCE [LARGE SCALE GENOMIC DNA]</scope>
    <source>
        <strain evidence="1">LMG 24066</strain>
    </source>
</reference>
<proteinExistence type="predicted"/>
<accession>A0A9Q9SFC8</accession>
<comment type="caution">
    <text evidence="1">The sequence shown here is derived from an EMBL/GenBank/DDBJ whole genome shotgun (WGS) entry which is preliminary data.</text>
</comment>
<dbReference type="AlphaFoldDB" id="A0A9Q9SFC8"/>
<evidence type="ECO:0000313" key="1">
    <source>
        <dbReference type="EMBL" id="VWB34494.1"/>
    </source>
</evidence>
<gene>
    <name evidence="1" type="ORF">BAR24066_01496</name>
</gene>
<dbReference type="EMBL" id="CABVPX010000004">
    <property type="protein sequence ID" value="VWB34494.1"/>
    <property type="molecule type" value="Genomic_DNA"/>
</dbReference>
<sequence length="42" mass="4160">MPVCEVAVAGPIAPATATVRYPYCGPSSCAEESASLPCATST</sequence>
<dbReference type="Proteomes" id="UP000494172">
    <property type="component" value="Unassembled WGS sequence"/>
</dbReference>
<name>A0A9Q9SFC8_9BURK</name>
<organism evidence="1 2">
    <name type="scientific">Burkholderia arboris</name>
    <dbReference type="NCBI Taxonomy" id="488730"/>
    <lineage>
        <taxon>Bacteria</taxon>
        <taxon>Pseudomonadati</taxon>
        <taxon>Pseudomonadota</taxon>
        <taxon>Betaproteobacteria</taxon>
        <taxon>Burkholderiales</taxon>
        <taxon>Burkholderiaceae</taxon>
        <taxon>Burkholderia</taxon>
        <taxon>Burkholderia cepacia complex</taxon>
    </lineage>
</organism>
<protein>
    <submittedName>
        <fullName evidence="1">Uncharacterized protein</fullName>
    </submittedName>
</protein>